<gene>
    <name evidence="1" type="ORF">CALMAC_LOCUS13037</name>
</gene>
<dbReference type="EMBL" id="CAACVG010009393">
    <property type="protein sequence ID" value="VEN53128.1"/>
    <property type="molecule type" value="Genomic_DNA"/>
</dbReference>
<evidence type="ECO:0000313" key="2">
    <source>
        <dbReference type="Proteomes" id="UP000410492"/>
    </source>
</evidence>
<keyword evidence="2" id="KW-1185">Reference proteome</keyword>
<accession>A0A653D0R9</accession>
<organism evidence="1 2">
    <name type="scientific">Callosobruchus maculatus</name>
    <name type="common">Southern cowpea weevil</name>
    <name type="synonym">Pulse bruchid</name>
    <dbReference type="NCBI Taxonomy" id="64391"/>
    <lineage>
        <taxon>Eukaryota</taxon>
        <taxon>Metazoa</taxon>
        <taxon>Ecdysozoa</taxon>
        <taxon>Arthropoda</taxon>
        <taxon>Hexapoda</taxon>
        <taxon>Insecta</taxon>
        <taxon>Pterygota</taxon>
        <taxon>Neoptera</taxon>
        <taxon>Endopterygota</taxon>
        <taxon>Coleoptera</taxon>
        <taxon>Polyphaga</taxon>
        <taxon>Cucujiformia</taxon>
        <taxon>Chrysomeloidea</taxon>
        <taxon>Chrysomelidae</taxon>
        <taxon>Bruchinae</taxon>
        <taxon>Bruchini</taxon>
        <taxon>Callosobruchus</taxon>
    </lineage>
</organism>
<evidence type="ECO:0000313" key="1">
    <source>
        <dbReference type="EMBL" id="VEN53128.1"/>
    </source>
</evidence>
<proteinExistence type="predicted"/>
<dbReference type="Proteomes" id="UP000410492">
    <property type="component" value="Unassembled WGS sequence"/>
</dbReference>
<reference evidence="1 2" key="1">
    <citation type="submission" date="2019-01" db="EMBL/GenBank/DDBJ databases">
        <authorList>
            <person name="Sayadi A."/>
        </authorList>
    </citation>
    <scope>NUCLEOTIDE SEQUENCE [LARGE SCALE GENOMIC DNA]</scope>
</reference>
<dbReference type="AlphaFoldDB" id="A0A653D0R9"/>
<sequence>MSDTTVKLEEDADCEELKVDEVIIKDENVYSKDANGEIAINRIGKGLIAEDWKHELVMSDTTVKLEEDADCEELKVEVEEVIIKDENDDLKDADGEIAVNRIRKELIVEDWKHELEMADTIVKLEEDADHEELKVEVEGVIIKDENDDVRDANRETAVNRNEKELILEGWKDELEMPDTKVKLEEDMDCEELKVEVQEVIIKDENVDSKDADRIEKELIVEDWKDELEMPDTKVKLEEDMGCEELKVEVEDVIIKDENVDSKNANRIEKELIVEDWKDELKKADSTVKLEEGADCEELKVEVEEVIIEDENDYLKDTIGGKAVNRIEKELIVEDWKDELEMPDTKVKLEEDMGCEELKVEVEDVIINDENVDSKNANRIEKELIVEDWKDELKKADSTVKLEQGADCEELKVEVEEVIIEDENDYLKDTIGGKAVNRIEKELIVEDWKNELEMAATIVKLEEDADCEELKVEVEEVIIKDENDDLKDANGEIAVNRIEKELIVEDWKNELEMAATIVKLEEDADCEELKVEVEEVIIKDENDDLKDANGEIAVNR</sequence>
<name>A0A653D0R9_CALMS</name>
<protein>
    <submittedName>
        <fullName evidence="1">Uncharacterized protein</fullName>
    </submittedName>
</protein>